<keyword evidence="2" id="KW-1185">Reference proteome</keyword>
<gene>
    <name evidence="1" type="ORF">LIP_0522</name>
</gene>
<reference evidence="2" key="1">
    <citation type="submission" date="2015-07" db="EMBL/GenBank/DDBJ databases">
        <title>Complete genome sequence and phylogenetic analysis of Limnochorda pilosa.</title>
        <authorList>
            <person name="Watanabe M."/>
            <person name="Kojima H."/>
            <person name="Fukui M."/>
        </authorList>
    </citation>
    <scope>NUCLEOTIDE SEQUENCE [LARGE SCALE GENOMIC DNA]</scope>
    <source>
        <strain evidence="2">HC45</strain>
    </source>
</reference>
<dbReference type="Proteomes" id="UP000065807">
    <property type="component" value="Chromosome"/>
</dbReference>
<name>A0A0K2SHR4_LIMPI</name>
<dbReference type="EMBL" id="AP014924">
    <property type="protein sequence ID" value="BAS26379.1"/>
    <property type="molecule type" value="Genomic_DNA"/>
</dbReference>
<dbReference type="InterPro" id="IPR053860">
    <property type="entry name" value="DUF6932"/>
</dbReference>
<dbReference type="AlphaFoldDB" id="A0A0K2SHR4"/>
<evidence type="ECO:0000313" key="2">
    <source>
        <dbReference type="Proteomes" id="UP000065807"/>
    </source>
</evidence>
<organism evidence="1 2">
    <name type="scientific">Limnochorda pilosa</name>
    <dbReference type="NCBI Taxonomy" id="1555112"/>
    <lineage>
        <taxon>Bacteria</taxon>
        <taxon>Bacillati</taxon>
        <taxon>Bacillota</taxon>
        <taxon>Limnochordia</taxon>
        <taxon>Limnochordales</taxon>
        <taxon>Limnochordaceae</taxon>
        <taxon>Limnochorda</taxon>
    </lineage>
</organism>
<proteinExistence type="predicted"/>
<sequence length="75" mass="8492">MPVPPFVDGYHLPEGEHPCTLEEARERFAVGSSRREEIWRSFTGLLHRLEQIKLFPEVILLDGSFVTGKSDPGGR</sequence>
<accession>A0A0K2SHR4</accession>
<evidence type="ECO:0000313" key="1">
    <source>
        <dbReference type="EMBL" id="BAS26379.1"/>
    </source>
</evidence>
<dbReference type="KEGG" id="lpil:LIP_0522"/>
<dbReference type="Pfam" id="PF22014">
    <property type="entry name" value="DUF6932"/>
    <property type="match status" value="1"/>
</dbReference>
<protein>
    <submittedName>
        <fullName evidence="1">Uncharacterized protein</fullName>
    </submittedName>
</protein>
<reference evidence="2" key="2">
    <citation type="journal article" date="2016" name="Int. J. Syst. Evol. Microbiol.">
        <title>Complete genome sequence and cell structure of Limnochorda pilosa, a Gram-negative spore-former within the phylum Firmicutes.</title>
        <authorList>
            <person name="Watanabe M."/>
            <person name="Kojima H."/>
            <person name="Fukui M."/>
        </authorList>
    </citation>
    <scope>NUCLEOTIDE SEQUENCE [LARGE SCALE GENOMIC DNA]</scope>
    <source>
        <strain evidence="2">HC45</strain>
    </source>
</reference>